<dbReference type="Pfam" id="PF00171">
    <property type="entry name" value="Aldedh"/>
    <property type="match status" value="1"/>
</dbReference>
<protein>
    <submittedName>
        <fullName evidence="6">Aldehyde dehydrogenase</fullName>
    </submittedName>
</protein>
<accession>A0A4V1J4N7</accession>
<organism evidence="6 7">
    <name type="scientific">Dimargaris cristalligena</name>
    <dbReference type="NCBI Taxonomy" id="215637"/>
    <lineage>
        <taxon>Eukaryota</taxon>
        <taxon>Fungi</taxon>
        <taxon>Fungi incertae sedis</taxon>
        <taxon>Zoopagomycota</taxon>
        <taxon>Kickxellomycotina</taxon>
        <taxon>Dimargaritomycetes</taxon>
        <taxon>Dimargaritales</taxon>
        <taxon>Dimargaritaceae</taxon>
        <taxon>Dimargaris</taxon>
    </lineage>
</organism>
<dbReference type="GO" id="GO:0016620">
    <property type="term" value="F:oxidoreductase activity, acting on the aldehyde or oxo group of donors, NAD or NADP as acceptor"/>
    <property type="evidence" value="ECO:0007669"/>
    <property type="project" value="InterPro"/>
</dbReference>
<dbReference type="PROSITE" id="PS00687">
    <property type="entry name" value="ALDEHYDE_DEHYDR_GLU"/>
    <property type="match status" value="1"/>
</dbReference>
<evidence type="ECO:0000313" key="7">
    <source>
        <dbReference type="Proteomes" id="UP000268162"/>
    </source>
</evidence>
<keyword evidence="7" id="KW-1185">Reference proteome</keyword>
<evidence type="ECO:0000256" key="3">
    <source>
        <dbReference type="PROSITE-ProRule" id="PRU10007"/>
    </source>
</evidence>
<dbReference type="InterPro" id="IPR016163">
    <property type="entry name" value="Ald_DH_C"/>
</dbReference>
<proteinExistence type="inferred from homology"/>
<gene>
    <name evidence="6" type="ORF">BJ085DRAFT_34278</name>
</gene>
<dbReference type="InterPro" id="IPR029510">
    <property type="entry name" value="Ald_DH_CS_GLU"/>
</dbReference>
<dbReference type="OrthoDB" id="310895at2759"/>
<feature type="active site" evidence="3">
    <location>
        <position position="237"/>
    </location>
</feature>
<evidence type="ECO:0000313" key="6">
    <source>
        <dbReference type="EMBL" id="RKP36199.1"/>
    </source>
</evidence>
<dbReference type="InterPro" id="IPR016162">
    <property type="entry name" value="Ald_DH_N"/>
</dbReference>
<comment type="similarity">
    <text evidence="1 4">Belongs to the aldehyde dehydrogenase family.</text>
</comment>
<dbReference type="Gene3D" id="3.40.309.10">
    <property type="entry name" value="Aldehyde Dehydrogenase, Chain A, domain 2"/>
    <property type="match status" value="1"/>
</dbReference>
<evidence type="ECO:0000256" key="1">
    <source>
        <dbReference type="ARBA" id="ARBA00009986"/>
    </source>
</evidence>
<evidence type="ECO:0000256" key="4">
    <source>
        <dbReference type="RuleBase" id="RU003345"/>
    </source>
</evidence>
<dbReference type="SUPFAM" id="SSF53720">
    <property type="entry name" value="ALDH-like"/>
    <property type="match status" value="1"/>
</dbReference>
<dbReference type="FunFam" id="3.40.309.10:FF:000009">
    <property type="entry name" value="Aldehyde dehydrogenase A"/>
    <property type="match status" value="1"/>
</dbReference>
<dbReference type="Proteomes" id="UP000268162">
    <property type="component" value="Unassembled WGS sequence"/>
</dbReference>
<dbReference type="STRING" id="215637.A0A4V1J4N7"/>
<dbReference type="CDD" id="cd07102">
    <property type="entry name" value="ALDH_EDX86601"/>
    <property type="match status" value="1"/>
</dbReference>
<dbReference type="EMBL" id="ML002700">
    <property type="protein sequence ID" value="RKP36199.1"/>
    <property type="molecule type" value="Genomic_DNA"/>
</dbReference>
<sequence length="476" mass="51207">MSDYTVISPYSGEPILTRSYADRATITDVVKRAEAGHRSWRAQPLSHRLAVARRFLDEVVARRDALATSITQQMGRPSRYTQGEVNGLLERTRYLISIAETSLAPHPVPQTPSAGAATPGFTRYITKEPLGVVLVIAPWNFPYLVAINAVLPALLAGNSVVLKHSPQTPLCGELLVECFNAAGVPTEVCQACPMNHTDCDWAIETLPIHFVCFTGSVPAGRLVAASAAKQMLGTGLELGGKDPAYVRADADVAYAVEQLVDGACFNSGQSCCSIERIYVHTDVYQTFVDQFAKVVGEYRLGDPRDPATTLGPVVHKAAAERIRAQVAAAVAAGAQPLIDEAPFRAQLSALAAGSAKTAAAFVIPQVLVNVTHAMAIMQEETFGPVVGIMPVDSDATAIQLMNDSRFGLTASVWTQDLDAAVRIGQQVETGTWFMNRCDYLDPALAWTATKESGRGCTLSAFGFDQFTRLKSYHLKH</sequence>
<dbReference type="InterPro" id="IPR015590">
    <property type="entry name" value="Aldehyde_DH_dom"/>
</dbReference>
<dbReference type="Gene3D" id="3.40.605.10">
    <property type="entry name" value="Aldehyde Dehydrogenase, Chain A, domain 1"/>
    <property type="match status" value="1"/>
</dbReference>
<dbReference type="AlphaFoldDB" id="A0A4V1J4N7"/>
<reference evidence="7" key="1">
    <citation type="journal article" date="2018" name="Nat. Microbiol.">
        <title>Leveraging single-cell genomics to expand the fungal tree of life.</title>
        <authorList>
            <person name="Ahrendt S.R."/>
            <person name="Quandt C.A."/>
            <person name="Ciobanu D."/>
            <person name="Clum A."/>
            <person name="Salamov A."/>
            <person name="Andreopoulos B."/>
            <person name="Cheng J.F."/>
            <person name="Woyke T."/>
            <person name="Pelin A."/>
            <person name="Henrissat B."/>
            <person name="Reynolds N.K."/>
            <person name="Benny G.L."/>
            <person name="Smith M.E."/>
            <person name="James T.Y."/>
            <person name="Grigoriev I.V."/>
        </authorList>
    </citation>
    <scope>NUCLEOTIDE SEQUENCE [LARGE SCALE GENOMIC DNA]</scope>
    <source>
        <strain evidence="7">RSA 468</strain>
    </source>
</reference>
<evidence type="ECO:0000256" key="2">
    <source>
        <dbReference type="ARBA" id="ARBA00023002"/>
    </source>
</evidence>
<dbReference type="PANTHER" id="PTHR11699">
    <property type="entry name" value="ALDEHYDE DEHYDROGENASE-RELATED"/>
    <property type="match status" value="1"/>
</dbReference>
<dbReference type="InterPro" id="IPR016161">
    <property type="entry name" value="Ald_DH/histidinol_DH"/>
</dbReference>
<evidence type="ECO:0000259" key="5">
    <source>
        <dbReference type="Pfam" id="PF00171"/>
    </source>
</evidence>
<name>A0A4V1J4N7_9FUNG</name>
<keyword evidence="2 4" id="KW-0560">Oxidoreductase</keyword>
<feature type="domain" description="Aldehyde dehydrogenase" evidence="5">
    <location>
        <begin position="4"/>
        <end position="471"/>
    </location>
</feature>